<evidence type="ECO:0000256" key="1">
    <source>
        <dbReference type="SAM" id="Phobius"/>
    </source>
</evidence>
<reference evidence="2" key="1">
    <citation type="submission" date="2018-06" db="EMBL/GenBank/DDBJ databases">
        <authorList>
            <person name="Zhirakovskaya E."/>
        </authorList>
    </citation>
    <scope>NUCLEOTIDE SEQUENCE</scope>
</reference>
<evidence type="ECO:0000313" key="2">
    <source>
        <dbReference type="EMBL" id="VAW11353.1"/>
    </source>
</evidence>
<name>A0A3B0T5J1_9ZZZZ</name>
<dbReference type="EMBL" id="UOEL01000060">
    <property type="protein sequence ID" value="VAW11353.1"/>
    <property type="molecule type" value="Genomic_DNA"/>
</dbReference>
<keyword evidence="1" id="KW-0472">Membrane</keyword>
<evidence type="ECO:0008006" key="3">
    <source>
        <dbReference type="Google" id="ProtNLM"/>
    </source>
</evidence>
<gene>
    <name evidence="2" type="ORF">MNBD_BACTEROID03-1912</name>
</gene>
<proteinExistence type="predicted"/>
<keyword evidence="1" id="KW-0812">Transmembrane</keyword>
<keyword evidence="1" id="KW-1133">Transmembrane helix</keyword>
<organism evidence="2">
    <name type="scientific">hydrothermal vent metagenome</name>
    <dbReference type="NCBI Taxonomy" id="652676"/>
    <lineage>
        <taxon>unclassified sequences</taxon>
        <taxon>metagenomes</taxon>
        <taxon>ecological metagenomes</taxon>
    </lineage>
</organism>
<feature type="transmembrane region" description="Helical" evidence="1">
    <location>
        <begin position="52"/>
        <end position="74"/>
    </location>
</feature>
<dbReference type="InterPro" id="IPR021215">
    <property type="entry name" value="DUF2752"/>
</dbReference>
<dbReference type="Pfam" id="PF10825">
    <property type="entry name" value="DUF2752"/>
    <property type="match status" value="1"/>
</dbReference>
<protein>
    <recommendedName>
        <fullName evidence="3">DUF2752 domain-containing protein</fullName>
    </recommendedName>
</protein>
<accession>A0A3B0T5J1</accession>
<dbReference type="AlphaFoldDB" id="A0A3B0T5J1"/>
<sequence length="101" mass="11476">MKMIFRMVSMHIEDYMLPCFTKKIFGVDCPGCGMQRALALLLQGDFAAAFEMYPAIFTIIPLLCFLLADIFFTIKYASKIISILAVVSVTLILTNYFLKFI</sequence>
<feature type="transmembrane region" description="Helical" evidence="1">
    <location>
        <begin position="80"/>
        <end position="98"/>
    </location>
</feature>